<name>A0A1G5RQX6_9FIRM</name>
<dbReference type="Pfam" id="PF01171">
    <property type="entry name" value="ATP_bind_3"/>
    <property type="match status" value="1"/>
</dbReference>
<feature type="compositionally biased region" description="Basic and acidic residues" evidence="1">
    <location>
        <begin position="323"/>
        <end position="333"/>
    </location>
</feature>
<dbReference type="PANTHER" id="PTHR43686">
    <property type="entry name" value="SULFURTRANSFERASE-RELATED"/>
    <property type="match status" value="1"/>
</dbReference>
<protein>
    <submittedName>
        <fullName evidence="3">tRNA(Ile)-lysidine synthase TilS/MesJ</fullName>
    </submittedName>
</protein>
<evidence type="ECO:0000256" key="1">
    <source>
        <dbReference type="SAM" id="MobiDB-lite"/>
    </source>
</evidence>
<evidence type="ECO:0000313" key="3">
    <source>
        <dbReference type="EMBL" id="SCZ76258.1"/>
    </source>
</evidence>
<evidence type="ECO:0000313" key="4">
    <source>
        <dbReference type="Proteomes" id="UP000199208"/>
    </source>
</evidence>
<proteinExistence type="predicted"/>
<keyword evidence="4" id="KW-1185">Reference proteome</keyword>
<evidence type="ECO:0000259" key="2">
    <source>
        <dbReference type="Pfam" id="PF01171"/>
    </source>
</evidence>
<organism evidence="3 4">
    <name type="scientific">Acidaminobacter hydrogenoformans DSM 2784</name>
    <dbReference type="NCBI Taxonomy" id="1120920"/>
    <lineage>
        <taxon>Bacteria</taxon>
        <taxon>Bacillati</taxon>
        <taxon>Bacillota</taxon>
        <taxon>Clostridia</taxon>
        <taxon>Peptostreptococcales</taxon>
        <taxon>Acidaminobacteraceae</taxon>
        <taxon>Acidaminobacter</taxon>
    </lineage>
</organism>
<dbReference type="STRING" id="1120920.SAMN03080599_00148"/>
<dbReference type="InterPro" id="IPR011063">
    <property type="entry name" value="TilS/TtcA_N"/>
</dbReference>
<dbReference type="Gene3D" id="3.40.50.620">
    <property type="entry name" value="HUPs"/>
    <property type="match status" value="1"/>
</dbReference>
<dbReference type="EMBL" id="FMWL01000001">
    <property type="protein sequence ID" value="SCZ76258.1"/>
    <property type="molecule type" value="Genomic_DNA"/>
</dbReference>
<dbReference type="Proteomes" id="UP000199208">
    <property type="component" value="Unassembled WGS sequence"/>
</dbReference>
<sequence length="333" mass="38121">MNFVKDVEQEGLRDSGIAGPGLSGPGCEIIEPEGPLKSLREIERSLTKTYKKDLWSKFVQAINDYEMLKPGDKVAVAISGGKDSMLMAKLFQELKRHKKYPFEVVFISMDPGYHPEIRRLMEENCRHLGIPLDIFEKNVFESIEKIAADYPCYLCAKMRRGILYKKAQELGCNKVALGHHHDDVIETTLLNLFFQGTFGTMMPKLKSTNFPGMELIRPMYYIREKDILRFTQFSGIWPLNCACMVAAKRTSNRRYELKALLESLKTMNPDVEKCLFHAAENVDMGTVLGWRRDGVKHTFLDTYEERLPKSWREAGVGAETQEMDDKNMGGDQE</sequence>
<dbReference type="PANTHER" id="PTHR43686:SF1">
    <property type="entry name" value="AMINOTRAN_5 DOMAIN-CONTAINING PROTEIN"/>
    <property type="match status" value="1"/>
</dbReference>
<dbReference type="CDD" id="cd24138">
    <property type="entry name" value="TtcA-like"/>
    <property type="match status" value="1"/>
</dbReference>
<dbReference type="SUPFAM" id="SSF52402">
    <property type="entry name" value="Adenine nucleotide alpha hydrolases-like"/>
    <property type="match status" value="1"/>
</dbReference>
<dbReference type="AlphaFoldDB" id="A0A1G5RQX6"/>
<dbReference type="InterPro" id="IPR014729">
    <property type="entry name" value="Rossmann-like_a/b/a_fold"/>
</dbReference>
<feature type="domain" description="tRNA(Ile)-lysidine/2-thiocytidine synthase N-terminal" evidence="2">
    <location>
        <begin position="73"/>
        <end position="235"/>
    </location>
</feature>
<reference evidence="3 4" key="1">
    <citation type="submission" date="2016-10" db="EMBL/GenBank/DDBJ databases">
        <authorList>
            <person name="de Groot N.N."/>
        </authorList>
    </citation>
    <scope>NUCLEOTIDE SEQUENCE [LARGE SCALE GENOMIC DNA]</scope>
    <source>
        <strain evidence="3 4">DSM 2784</strain>
    </source>
</reference>
<gene>
    <name evidence="3" type="ORF">SAMN03080599_00148</name>
</gene>
<feature type="region of interest" description="Disordered" evidence="1">
    <location>
        <begin position="311"/>
        <end position="333"/>
    </location>
</feature>
<accession>A0A1G5RQX6</accession>